<dbReference type="AlphaFoldDB" id="A0A2A2L5D5"/>
<protein>
    <recommendedName>
        <fullName evidence="1">Fatty acid desaturase domain-containing protein</fullName>
    </recommendedName>
</protein>
<dbReference type="GO" id="GO:0006629">
    <property type="term" value="P:lipid metabolic process"/>
    <property type="evidence" value="ECO:0007669"/>
    <property type="project" value="InterPro"/>
</dbReference>
<sequence>MGDSDEIIHMKIDGKWLRLTSDIIVSHPGGPVIRQYANADATHMFEGFHEGSSQAFKQLEVLKKTRVVTDKDLIARLEANLAIRDDEKDINVSTYDVSVEEHNTHHAATNVVEHDGDIDLSPLFALIPSDLFKYKAELEHFLLKFIPYQHLYFTLSLPLLRVSWTSQSIQWVLPNDKLKEFEIYQKNHRMEAWGLFIHWSWVFFQLYCLPDWSTRISYFLISQFLAGFLVAHVVTFNHNSVDKYPAHSRLLNNFSFLQIMTTRNMESSPFIDWLWGGLNFQIEHHLFPTMPRCNLGKCSMLVRDFCKENGLPYMVDGYWAGYQLNLKQLENVANLSMLMLHLLAYPLESLEQARERAVEMQKKEDDEADEMTYAID</sequence>
<accession>A0A2A2L5D5</accession>
<dbReference type="PANTHER" id="PTHR19353">
    <property type="entry name" value="FATTY ACID DESATURASE 2"/>
    <property type="match status" value="1"/>
</dbReference>
<dbReference type="PANTHER" id="PTHR19353:SF83">
    <property type="entry name" value="DELTA(6)-FATTY-ACID DESATURASE FAT-3"/>
    <property type="match status" value="1"/>
</dbReference>
<comment type="caution">
    <text evidence="2">The sequence shown here is derived from an EMBL/GenBank/DDBJ whole genome shotgun (WGS) entry which is preliminary data.</text>
</comment>
<organism evidence="2 3">
    <name type="scientific">Diploscapter pachys</name>
    <dbReference type="NCBI Taxonomy" id="2018661"/>
    <lineage>
        <taxon>Eukaryota</taxon>
        <taxon>Metazoa</taxon>
        <taxon>Ecdysozoa</taxon>
        <taxon>Nematoda</taxon>
        <taxon>Chromadorea</taxon>
        <taxon>Rhabditida</taxon>
        <taxon>Rhabditina</taxon>
        <taxon>Rhabditomorpha</taxon>
        <taxon>Rhabditoidea</taxon>
        <taxon>Rhabditidae</taxon>
        <taxon>Diploscapter</taxon>
    </lineage>
</organism>
<dbReference type="GO" id="GO:0016717">
    <property type="term" value="F:oxidoreductase activity, acting on paired donors, with oxidation of a pair of donors resulting in the reduction of molecular oxygen to two molecules of water"/>
    <property type="evidence" value="ECO:0007669"/>
    <property type="project" value="TreeGrafter"/>
</dbReference>
<dbReference type="PIRSF" id="PIRSF015921">
    <property type="entry name" value="FA_sphinglp_des"/>
    <property type="match status" value="1"/>
</dbReference>
<gene>
    <name evidence="2" type="ORF">WR25_22276</name>
</gene>
<dbReference type="OrthoDB" id="260091at2759"/>
<keyword evidence="3" id="KW-1185">Reference proteome</keyword>
<dbReference type="InterPro" id="IPR036400">
    <property type="entry name" value="Cyt_B5-like_heme/steroid_sf"/>
</dbReference>
<dbReference type="InterPro" id="IPR005804">
    <property type="entry name" value="FA_desaturase_dom"/>
</dbReference>
<proteinExistence type="predicted"/>
<evidence type="ECO:0000259" key="1">
    <source>
        <dbReference type="Pfam" id="PF00487"/>
    </source>
</evidence>
<dbReference type="CDD" id="cd03506">
    <property type="entry name" value="Delta6-FADS-like"/>
    <property type="match status" value="1"/>
</dbReference>
<dbReference type="GO" id="GO:0016020">
    <property type="term" value="C:membrane"/>
    <property type="evidence" value="ECO:0007669"/>
    <property type="project" value="TreeGrafter"/>
</dbReference>
<reference evidence="2 3" key="1">
    <citation type="journal article" date="2017" name="Curr. Biol.">
        <title>Genome architecture and evolution of a unichromosomal asexual nematode.</title>
        <authorList>
            <person name="Fradin H."/>
            <person name="Zegar C."/>
            <person name="Gutwein M."/>
            <person name="Lucas J."/>
            <person name="Kovtun M."/>
            <person name="Corcoran D."/>
            <person name="Baugh L.R."/>
            <person name="Kiontke K."/>
            <person name="Gunsalus K."/>
            <person name="Fitch D.H."/>
            <person name="Piano F."/>
        </authorList>
    </citation>
    <scope>NUCLEOTIDE SEQUENCE [LARGE SCALE GENOMIC DNA]</scope>
    <source>
        <strain evidence="2">PF1309</strain>
    </source>
</reference>
<dbReference type="STRING" id="2018661.A0A2A2L5D5"/>
<dbReference type="InterPro" id="IPR012171">
    <property type="entry name" value="Fatty_acid_desaturase"/>
</dbReference>
<name>A0A2A2L5D5_9BILA</name>
<dbReference type="SUPFAM" id="SSF55856">
    <property type="entry name" value="Cytochrome b5-like heme/steroid binding domain"/>
    <property type="match status" value="1"/>
</dbReference>
<evidence type="ECO:0000313" key="3">
    <source>
        <dbReference type="Proteomes" id="UP000218231"/>
    </source>
</evidence>
<dbReference type="Gene3D" id="3.10.120.10">
    <property type="entry name" value="Cytochrome b5-like heme/steroid binding domain"/>
    <property type="match status" value="1"/>
</dbReference>
<dbReference type="EMBL" id="LIAE01007170">
    <property type="protein sequence ID" value="PAV81456.1"/>
    <property type="molecule type" value="Genomic_DNA"/>
</dbReference>
<dbReference type="Pfam" id="PF00487">
    <property type="entry name" value="FA_desaturase"/>
    <property type="match status" value="1"/>
</dbReference>
<dbReference type="Proteomes" id="UP000218231">
    <property type="component" value="Unassembled WGS sequence"/>
</dbReference>
<feature type="domain" description="Fatty acid desaturase" evidence="1">
    <location>
        <begin position="95"/>
        <end position="314"/>
    </location>
</feature>
<evidence type="ECO:0000313" key="2">
    <source>
        <dbReference type="EMBL" id="PAV81456.1"/>
    </source>
</evidence>